<proteinExistence type="predicted"/>
<dbReference type="GO" id="GO:1901135">
    <property type="term" value="P:carbohydrate derivative metabolic process"/>
    <property type="evidence" value="ECO:0007669"/>
    <property type="project" value="InterPro"/>
</dbReference>
<dbReference type="Gene3D" id="3.40.50.10490">
    <property type="entry name" value="Glucose-6-phosphate isomerase like protein, domain 1"/>
    <property type="match status" value="1"/>
</dbReference>
<gene>
    <name evidence="2" type="ORF">METZ01_LOCUS473025</name>
</gene>
<dbReference type="AlphaFoldDB" id="A0A383BK06"/>
<dbReference type="InterPro" id="IPR001347">
    <property type="entry name" value="SIS_dom"/>
</dbReference>
<evidence type="ECO:0000259" key="1">
    <source>
        <dbReference type="PROSITE" id="PS51464"/>
    </source>
</evidence>
<sequence>MAHPQPQPEGHQDLDIQARMRNIIGKEAAAIEAIQVNDEFEKAINILLNCRGKVVTAGMGKAGYIAHKFAATLASTGTPAFFIHPAEAGHGDLGMLSEGDCIVAFSTSGKSIEVIEMLQIASNLGTDTVIGVTSHVDSTLREYADVILDMGPDIEEPCPLNLAPSATIAVMLAISDALALTLMELKNFTAADYHARHHRGYLGSKSRQPHLYDSEPDANS</sequence>
<dbReference type="EMBL" id="UINC01201020">
    <property type="protein sequence ID" value="SVE20171.1"/>
    <property type="molecule type" value="Genomic_DNA"/>
</dbReference>
<dbReference type="PANTHER" id="PTHR38418">
    <property type="entry name" value="SUGAR ISOMERASE, KPSF/GUTQ (AFU_ORTHOLOGUE AFUA_6G08860)"/>
    <property type="match status" value="1"/>
</dbReference>
<evidence type="ECO:0000313" key="2">
    <source>
        <dbReference type="EMBL" id="SVE20171.1"/>
    </source>
</evidence>
<dbReference type="InterPro" id="IPR046348">
    <property type="entry name" value="SIS_dom_sf"/>
</dbReference>
<dbReference type="SUPFAM" id="SSF53697">
    <property type="entry name" value="SIS domain"/>
    <property type="match status" value="1"/>
</dbReference>
<accession>A0A383BK06</accession>
<name>A0A383BK06_9ZZZZ</name>
<dbReference type="GO" id="GO:0097367">
    <property type="term" value="F:carbohydrate derivative binding"/>
    <property type="evidence" value="ECO:0007669"/>
    <property type="project" value="InterPro"/>
</dbReference>
<dbReference type="PROSITE" id="PS51464">
    <property type="entry name" value="SIS"/>
    <property type="match status" value="1"/>
</dbReference>
<dbReference type="Pfam" id="PF01380">
    <property type="entry name" value="SIS"/>
    <property type="match status" value="1"/>
</dbReference>
<reference evidence="2" key="1">
    <citation type="submission" date="2018-05" db="EMBL/GenBank/DDBJ databases">
        <authorList>
            <person name="Lanie J.A."/>
            <person name="Ng W.-L."/>
            <person name="Kazmierczak K.M."/>
            <person name="Andrzejewski T.M."/>
            <person name="Davidsen T.M."/>
            <person name="Wayne K.J."/>
            <person name="Tettelin H."/>
            <person name="Glass J.I."/>
            <person name="Rusch D."/>
            <person name="Podicherti R."/>
            <person name="Tsui H.-C.T."/>
            <person name="Winkler M.E."/>
        </authorList>
    </citation>
    <scope>NUCLEOTIDE SEQUENCE</scope>
</reference>
<dbReference type="InterPro" id="IPR035474">
    <property type="entry name" value="SIS_Kpsf"/>
</dbReference>
<protein>
    <recommendedName>
        <fullName evidence="1">SIS domain-containing protein</fullName>
    </recommendedName>
</protein>
<feature type="domain" description="SIS" evidence="1">
    <location>
        <begin position="43"/>
        <end position="188"/>
    </location>
</feature>
<dbReference type="PANTHER" id="PTHR38418:SF2">
    <property type="entry name" value="SUGAR ISOMERASE, KPSF_GUTQ (AFU_ORTHOLOGUE AFUA_6G08860)"/>
    <property type="match status" value="1"/>
</dbReference>
<dbReference type="CDD" id="cd05014">
    <property type="entry name" value="SIS_Kpsf"/>
    <property type="match status" value="1"/>
</dbReference>
<organism evidence="2">
    <name type="scientific">marine metagenome</name>
    <dbReference type="NCBI Taxonomy" id="408172"/>
    <lineage>
        <taxon>unclassified sequences</taxon>
        <taxon>metagenomes</taxon>
        <taxon>ecological metagenomes</taxon>
    </lineage>
</organism>